<keyword evidence="1" id="KW-0812">Transmembrane</keyword>
<keyword evidence="3" id="KW-1185">Reference proteome</keyword>
<dbReference type="Proteomes" id="UP001596997">
    <property type="component" value="Unassembled WGS sequence"/>
</dbReference>
<comment type="caution">
    <text evidence="2">The sequence shown here is derived from an EMBL/GenBank/DDBJ whole genome shotgun (WGS) entry which is preliminary data.</text>
</comment>
<proteinExistence type="predicted"/>
<dbReference type="RefSeq" id="WP_377716953.1">
    <property type="nucleotide sequence ID" value="NZ_JBHTJM010000011.1"/>
</dbReference>
<reference evidence="3" key="1">
    <citation type="journal article" date="2019" name="Int. J. Syst. Evol. Microbiol.">
        <title>The Global Catalogue of Microorganisms (GCM) 10K type strain sequencing project: providing services to taxonomists for standard genome sequencing and annotation.</title>
        <authorList>
            <consortium name="The Broad Institute Genomics Platform"/>
            <consortium name="The Broad Institute Genome Sequencing Center for Infectious Disease"/>
            <person name="Wu L."/>
            <person name="Ma J."/>
        </authorList>
    </citation>
    <scope>NUCLEOTIDE SEQUENCE [LARGE SCALE GENOMIC DNA]</scope>
    <source>
        <strain evidence="3">CCUG 62114</strain>
    </source>
</reference>
<evidence type="ECO:0000256" key="1">
    <source>
        <dbReference type="SAM" id="Phobius"/>
    </source>
</evidence>
<gene>
    <name evidence="2" type="ORF">ACFQ1O_13920</name>
</gene>
<keyword evidence="1" id="KW-0472">Membrane</keyword>
<organism evidence="2 3">
    <name type="scientific">Pseudofulvibacter geojedonensis</name>
    <dbReference type="NCBI Taxonomy" id="1123758"/>
    <lineage>
        <taxon>Bacteria</taxon>
        <taxon>Pseudomonadati</taxon>
        <taxon>Bacteroidota</taxon>
        <taxon>Flavobacteriia</taxon>
        <taxon>Flavobacteriales</taxon>
        <taxon>Flavobacteriaceae</taxon>
        <taxon>Pseudofulvibacter</taxon>
    </lineage>
</organism>
<sequence>MTELQERKIYVLNLKIDRIKESTGFLKRNFVKALLFGVAFSFLCPMYSGSSHYGTHQNRKSIMERAGTDYLTLVLYFFLGYVFVCLLGHVVFHYQDKFRIRKMEEEIKMIKEQAKK</sequence>
<accession>A0ABW3I5F2</accession>
<feature type="transmembrane region" description="Helical" evidence="1">
    <location>
        <begin position="30"/>
        <end position="50"/>
    </location>
</feature>
<evidence type="ECO:0000313" key="2">
    <source>
        <dbReference type="EMBL" id="MFD0965110.1"/>
    </source>
</evidence>
<evidence type="ECO:0008006" key="4">
    <source>
        <dbReference type="Google" id="ProtNLM"/>
    </source>
</evidence>
<name>A0ABW3I5F2_9FLAO</name>
<dbReference type="EMBL" id="JBHTJM010000011">
    <property type="protein sequence ID" value="MFD0965110.1"/>
    <property type="molecule type" value="Genomic_DNA"/>
</dbReference>
<keyword evidence="1" id="KW-1133">Transmembrane helix</keyword>
<protein>
    <recommendedName>
        <fullName evidence="4">DUF4234 domain-containing protein</fullName>
    </recommendedName>
</protein>
<evidence type="ECO:0000313" key="3">
    <source>
        <dbReference type="Proteomes" id="UP001596997"/>
    </source>
</evidence>
<feature type="transmembrane region" description="Helical" evidence="1">
    <location>
        <begin position="70"/>
        <end position="92"/>
    </location>
</feature>